<protein>
    <submittedName>
        <fullName evidence="1">Uncharacterized protein</fullName>
    </submittedName>
</protein>
<sequence>MPEGDRFNDAVAIQATILLAERVKGINKTEAIRRLSSSDDPYPRSEWRKIEKMDFTPMSELDDQALICLAGRRWRDLLSKIQ</sequence>
<gene>
    <name evidence="1" type="ORF">PDMSB3_3506</name>
</gene>
<organism evidence="1 2">
    <name type="scientific">Paraburkholderia dioscoreae</name>
    <dbReference type="NCBI Taxonomy" id="2604047"/>
    <lineage>
        <taxon>Bacteria</taxon>
        <taxon>Pseudomonadati</taxon>
        <taxon>Pseudomonadota</taxon>
        <taxon>Betaproteobacteria</taxon>
        <taxon>Burkholderiales</taxon>
        <taxon>Burkholderiaceae</taxon>
        <taxon>Paraburkholderia</taxon>
    </lineage>
</organism>
<accession>A0A5Q4Z2G4</accession>
<dbReference type="KEGG" id="pdio:PDMSB3_3506"/>
<dbReference type="AlphaFoldDB" id="A0A5Q4Z2G4"/>
<dbReference type="EMBL" id="LR699553">
    <property type="protein sequence ID" value="VVD29962.1"/>
    <property type="molecule type" value="Genomic_DNA"/>
</dbReference>
<dbReference type="Proteomes" id="UP000325811">
    <property type="component" value="Chromosome I"/>
</dbReference>
<proteinExistence type="predicted"/>
<evidence type="ECO:0000313" key="2">
    <source>
        <dbReference type="Proteomes" id="UP000325811"/>
    </source>
</evidence>
<evidence type="ECO:0000313" key="1">
    <source>
        <dbReference type="EMBL" id="VVD29962.1"/>
    </source>
</evidence>
<reference evidence="1 2" key="1">
    <citation type="submission" date="2019-08" db="EMBL/GenBank/DDBJ databases">
        <authorList>
            <person name="Herpell B J."/>
        </authorList>
    </citation>
    <scope>NUCLEOTIDE SEQUENCE [LARGE SCALE GENOMIC DNA]</scope>
    <source>
        <strain evidence="2">Msb3</strain>
    </source>
</reference>
<keyword evidence="2" id="KW-1185">Reference proteome</keyword>
<name>A0A5Q4Z2G4_9BURK</name>